<protein>
    <submittedName>
        <fullName evidence="2">Putative repeat protein (TIGR03803 family)</fullName>
    </submittedName>
</protein>
<keyword evidence="1" id="KW-0732">Signal</keyword>
<proteinExistence type="predicted"/>
<comment type="caution">
    <text evidence="2">The sequence shown here is derived from an EMBL/GenBank/DDBJ whole genome shotgun (WGS) entry which is preliminary data.</text>
</comment>
<feature type="chain" id="PRO_5020989441" evidence="1">
    <location>
        <begin position="28"/>
        <end position="458"/>
    </location>
</feature>
<dbReference type="SUPFAM" id="SSF63829">
    <property type="entry name" value="Calcium-dependent phosphotriesterase"/>
    <property type="match status" value="1"/>
</dbReference>
<feature type="signal peptide" evidence="1">
    <location>
        <begin position="1"/>
        <end position="27"/>
    </location>
</feature>
<dbReference type="Proteomes" id="UP000294547">
    <property type="component" value="Unassembled WGS sequence"/>
</dbReference>
<dbReference type="AlphaFoldDB" id="A0A4R6R6R2"/>
<accession>A0A4R6R6R2</accession>
<reference evidence="2 3" key="1">
    <citation type="submission" date="2019-03" db="EMBL/GenBank/DDBJ databases">
        <title>Genomic Encyclopedia of Type Strains, Phase IV (KMG-IV): sequencing the most valuable type-strain genomes for metagenomic binning, comparative biology and taxonomic classification.</title>
        <authorList>
            <person name="Goeker M."/>
        </authorList>
    </citation>
    <scope>NUCLEOTIDE SEQUENCE [LARGE SCALE GENOMIC DNA]</scope>
    <source>
        <strain evidence="2 3">DSM 102969</strain>
    </source>
</reference>
<evidence type="ECO:0000313" key="2">
    <source>
        <dbReference type="EMBL" id="TDP81494.1"/>
    </source>
</evidence>
<dbReference type="EMBL" id="SNXY01000012">
    <property type="protein sequence ID" value="TDP81494.1"/>
    <property type="molecule type" value="Genomic_DNA"/>
</dbReference>
<organism evidence="2 3">
    <name type="scientific">Oharaeibacter diazotrophicus</name>
    <dbReference type="NCBI Taxonomy" id="1920512"/>
    <lineage>
        <taxon>Bacteria</taxon>
        <taxon>Pseudomonadati</taxon>
        <taxon>Pseudomonadota</taxon>
        <taxon>Alphaproteobacteria</taxon>
        <taxon>Hyphomicrobiales</taxon>
        <taxon>Pleomorphomonadaceae</taxon>
        <taxon>Oharaeibacter</taxon>
    </lineage>
</organism>
<dbReference type="RefSeq" id="WP_126540671.1">
    <property type="nucleotide sequence ID" value="NZ_BSPM01000002.1"/>
</dbReference>
<name>A0A4R6R6R2_9HYPH</name>
<sequence>MTRTPGRRVSISAALLLATLSSVPARADAAPPTFRPELVWRFDRPGGVDPSAGLAVGSDGTLYGSTRNIRDATGTIVEDSGTIFRLRPGSELETLYSFDEPDEERDDRGRIPRQVTVGPDGRLYSSVDWGAISGGACHGPCARDPGHYFVLAPVAEGATEWKPTPVSGPIAGEVAGHRPITITSDGSLLVTGNSGDFSPKAPAAVNGAVYRLAEGEGGWTTSAVSYFVDPDGRDDRHAVIGAQPQGALALGCHCGDTIYGTATFGGAVGLGTIFRLKLSGKGYRQKLVKTFKWTDADPAPDNDGMYPDTGLVITPGGRLYGTTSSGGINDRTDRWGPGVLYTLKPSTTGAANFRILHRFGDRAGDGAAPRGGLLVRRNGHVWGTTSEGGACGNGTLFRLIPVAGGASYRYQIAASFGCGDDDFGSHPFGAIVESAGWIYGVTSADGGTIWRVKVGPNP</sequence>
<dbReference type="InterPro" id="IPR022519">
    <property type="entry name" value="Gloeo/Verruco_rpt"/>
</dbReference>
<evidence type="ECO:0000256" key="1">
    <source>
        <dbReference type="SAM" id="SignalP"/>
    </source>
</evidence>
<keyword evidence="3" id="KW-1185">Reference proteome</keyword>
<dbReference type="NCBIfam" id="TIGR03803">
    <property type="entry name" value="Gloeo_Verruco"/>
    <property type="match status" value="4"/>
</dbReference>
<evidence type="ECO:0000313" key="3">
    <source>
        <dbReference type="Proteomes" id="UP000294547"/>
    </source>
</evidence>
<dbReference type="OrthoDB" id="7432613at2"/>
<gene>
    <name evidence="2" type="ORF">EDD54_4364</name>
</gene>